<comment type="subcellular location">
    <subcellularLocation>
        <location evidence="1">Periplasm</location>
    </subcellularLocation>
</comment>
<keyword evidence="6" id="KW-1185">Reference proteome</keyword>
<dbReference type="PANTHER" id="PTHR30290">
    <property type="entry name" value="PERIPLASMIC BINDING COMPONENT OF ABC TRANSPORTER"/>
    <property type="match status" value="1"/>
</dbReference>
<dbReference type="Proteomes" id="UP001148313">
    <property type="component" value="Unassembled WGS sequence"/>
</dbReference>
<protein>
    <submittedName>
        <fullName evidence="5">ABC transporter substrate-binding protein</fullName>
    </submittedName>
</protein>
<feature type="domain" description="Solute-binding protein family 5" evidence="4">
    <location>
        <begin position="97"/>
        <end position="474"/>
    </location>
</feature>
<organism evidence="5 6">
    <name type="scientific">Hoeflea poritis</name>
    <dbReference type="NCBI Taxonomy" id="2993659"/>
    <lineage>
        <taxon>Bacteria</taxon>
        <taxon>Pseudomonadati</taxon>
        <taxon>Pseudomonadota</taxon>
        <taxon>Alphaproteobacteria</taxon>
        <taxon>Hyphomicrobiales</taxon>
        <taxon>Rhizobiaceae</taxon>
        <taxon>Hoeflea</taxon>
    </lineage>
</organism>
<dbReference type="InterPro" id="IPR039424">
    <property type="entry name" value="SBP_5"/>
</dbReference>
<evidence type="ECO:0000313" key="6">
    <source>
        <dbReference type="Proteomes" id="UP001148313"/>
    </source>
</evidence>
<feature type="chain" id="PRO_5046429580" evidence="3">
    <location>
        <begin position="20"/>
        <end position="630"/>
    </location>
</feature>
<feature type="signal peptide" evidence="3">
    <location>
        <begin position="1"/>
        <end position="19"/>
    </location>
</feature>
<accession>A0ABT4VHY6</accession>
<dbReference type="SUPFAM" id="SSF53850">
    <property type="entry name" value="Periplasmic binding protein-like II"/>
    <property type="match status" value="1"/>
</dbReference>
<evidence type="ECO:0000256" key="1">
    <source>
        <dbReference type="ARBA" id="ARBA00004418"/>
    </source>
</evidence>
<dbReference type="Pfam" id="PF00496">
    <property type="entry name" value="SBP_bac_5"/>
    <property type="match status" value="1"/>
</dbReference>
<evidence type="ECO:0000259" key="4">
    <source>
        <dbReference type="Pfam" id="PF00496"/>
    </source>
</evidence>
<dbReference type="Gene3D" id="3.40.190.10">
    <property type="entry name" value="Periplasmic binding protein-like II"/>
    <property type="match status" value="1"/>
</dbReference>
<sequence length="630" mass="72153">MTAALIALLQVTVLTAVQADTALKEPPVLEPQVKSGELPPMKERLPENPLVVDFDSSGKTIGQYCCSLEMLMGKAKDIRMMTVYGYARLIGFTDKYELKPDILEGFEVEEGRIFTLKIRKGHKWSDGHPFTSEDFRYYWEDVANNEELSRSGLPQVLLSNGKPPVFEVIDEYTVRYTWEDPNPAFPLGLAYPLATYIYKPAHFMKQYHVNYNDRAELEKQAEDGGFRNWGAMHTALGRQYRPENPDMPTLQPWHNTTEGPSKRVVFKRNPFYHRVDPNGQQLPYIDEVVLLHGSTDIVPAKTGAGESDLQARYLRFDNFTFLKEGEEKQGYRVLPWRAGIASQISIYPNLNFKDPVWRDLFQNREFRRAISIGINRAELNEQLYFGLAKVGGDTVLEQSPLYNENLAHNWTQHDPELANKMLDDLGLSERNDQGTRLLPDGRPMEIIIESAGESTEQTDALELIRYHWEQIGIRSFSRSLQRDIHRRRFLTGETMMTISKGLNIGLATPDLNPEELAPVSPAQPNWPVWGQYTQTGGKAGEPPSLPSAKRLLELYELWRDSTNFAERESIWSEMLEIYSEEVFSIGTTREVIQPVVVNSKLQNVPQEGIWAWSPSSFFGVYRPETFWFAE</sequence>
<dbReference type="EMBL" id="JAPJZH010000001">
    <property type="protein sequence ID" value="MDA4843795.1"/>
    <property type="molecule type" value="Genomic_DNA"/>
</dbReference>
<keyword evidence="3" id="KW-0732">Signal</keyword>
<reference evidence="5" key="1">
    <citation type="submission" date="2022-11" db="EMBL/GenBank/DDBJ databases">
        <title>Hoeflea poritis sp. nov., isolated from scleractinian coral Porites lutea.</title>
        <authorList>
            <person name="Zhang G."/>
            <person name="Wei Q."/>
            <person name="Cai L."/>
        </authorList>
    </citation>
    <scope>NUCLEOTIDE SEQUENCE</scope>
    <source>
        <strain evidence="5">E7-10</strain>
    </source>
</reference>
<name>A0ABT4VHY6_9HYPH</name>
<dbReference type="RefSeq" id="WP_271087305.1">
    <property type="nucleotide sequence ID" value="NZ_JAPJZH010000001.1"/>
</dbReference>
<evidence type="ECO:0000313" key="5">
    <source>
        <dbReference type="EMBL" id="MDA4843795.1"/>
    </source>
</evidence>
<evidence type="ECO:0000256" key="3">
    <source>
        <dbReference type="SAM" id="SignalP"/>
    </source>
</evidence>
<evidence type="ECO:0000256" key="2">
    <source>
        <dbReference type="ARBA" id="ARBA00005695"/>
    </source>
</evidence>
<dbReference type="PANTHER" id="PTHR30290:SF62">
    <property type="entry name" value="OLIGOPEPTIDE ABC TRANSPORTER, PERIPLASMIC OLIGOPEPTIDE-BINDING PROTEIN"/>
    <property type="match status" value="1"/>
</dbReference>
<dbReference type="InterPro" id="IPR000914">
    <property type="entry name" value="SBP_5_dom"/>
</dbReference>
<dbReference type="CDD" id="cd08500">
    <property type="entry name" value="PBP2_NikA_DppA_OppA_like_4"/>
    <property type="match status" value="1"/>
</dbReference>
<dbReference type="Gene3D" id="3.10.105.10">
    <property type="entry name" value="Dipeptide-binding Protein, Domain 3"/>
    <property type="match status" value="1"/>
</dbReference>
<proteinExistence type="inferred from homology"/>
<gene>
    <name evidence="5" type="ORF">OOZ53_00445</name>
</gene>
<comment type="caution">
    <text evidence="5">The sequence shown here is derived from an EMBL/GenBank/DDBJ whole genome shotgun (WGS) entry which is preliminary data.</text>
</comment>
<comment type="similarity">
    <text evidence="2">Belongs to the bacterial solute-binding protein 5 family.</text>
</comment>